<name>A0A9D2K1E2_9FIRM</name>
<dbReference type="AlphaFoldDB" id="A0A9D2K1E2"/>
<dbReference type="InterPro" id="IPR043519">
    <property type="entry name" value="NT_sf"/>
</dbReference>
<evidence type="ECO:0000313" key="1">
    <source>
        <dbReference type="EMBL" id="HIZ73554.1"/>
    </source>
</evidence>
<dbReference type="EMBL" id="DXBB01000125">
    <property type="protein sequence ID" value="HIZ73554.1"/>
    <property type="molecule type" value="Genomic_DNA"/>
</dbReference>
<evidence type="ECO:0000313" key="2">
    <source>
        <dbReference type="Proteomes" id="UP000824102"/>
    </source>
</evidence>
<dbReference type="PANTHER" id="PTHR34822:SF1">
    <property type="entry name" value="GRPB FAMILY PROTEIN"/>
    <property type="match status" value="1"/>
</dbReference>
<accession>A0A9D2K1E2</accession>
<dbReference type="SUPFAM" id="SSF81301">
    <property type="entry name" value="Nucleotidyltransferase"/>
    <property type="match status" value="1"/>
</dbReference>
<dbReference type="InterPro" id="IPR007344">
    <property type="entry name" value="GrpB/CoaE"/>
</dbReference>
<proteinExistence type="predicted"/>
<reference evidence="1" key="2">
    <citation type="submission" date="2021-04" db="EMBL/GenBank/DDBJ databases">
        <authorList>
            <person name="Gilroy R."/>
        </authorList>
    </citation>
    <scope>NUCLEOTIDE SEQUENCE</scope>
    <source>
        <strain evidence="1">ChiW7-2402</strain>
    </source>
</reference>
<dbReference type="PANTHER" id="PTHR34822">
    <property type="entry name" value="GRPB DOMAIN PROTEIN (AFU_ORTHOLOGUE AFUA_1G01530)"/>
    <property type="match status" value="1"/>
</dbReference>
<dbReference type="Proteomes" id="UP000824102">
    <property type="component" value="Unassembled WGS sequence"/>
</dbReference>
<protein>
    <submittedName>
        <fullName evidence="1">GrpB family protein</fullName>
    </submittedName>
</protein>
<dbReference type="Pfam" id="PF04229">
    <property type="entry name" value="GrpB"/>
    <property type="match status" value="1"/>
</dbReference>
<gene>
    <name evidence="1" type="ORF">H9964_08240</name>
</gene>
<dbReference type="Gene3D" id="3.30.460.10">
    <property type="entry name" value="Beta Polymerase, domain 2"/>
    <property type="match status" value="1"/>
</dbReference>
<sequence length="174" mass="19411">MPQHVIVVSYDRTWPERAAQEAASLRRALGENCLAVHHIGSTAVEGLAAKPILDFLPVVRSLAGADVCRGALEALGYEYLGEFGIPGRRYLRKGGDERTHQVHIFAADDRENIVRHLAVRDYLRTHPAAREAYGALKRELAARFPYDIEAYCDGKDAFVKALERDALAWARNQT</sequence>
<reference evidence="1" key="1">
    <citation type="journal article" date="2021" name="PeerJ">
        <title>Extensive microbial diversity within the chicken gut microbiome revealed by metagenomics and culture.</title>
        <authorList>
            <person name="Gilroy R."/>
            <person name="Ravi A."/>
            <person name="Getino M."/>
            <person name="Pursley I."/>
            <person name="Horton D.L."/>
            <person name="Alikhan N.F."/>
            <person name="Baker D."/>
            <person name="Gharbi K."/>
            <person name="Hall N."/>
            <person name="Watson M."/>
            <person name="Adriaenssens E.M."/>
            <person name="Foster-Nyarko E."/>
            <person name="Jarju S."/>
            <person name="Secka A."/>
            <person name="Antonio M."/>
            <person name="Oren A."/>
            <person name="Chaudhuri R.R."/>
            <person name="La Ragione R."/>
            <person name="Hildebrand F."/>
            <person name="Pallen M.J."/>
        </authorList>
    </citation>
    <scope>NUCLEOTIDE SEQUENCE</scope>
    <source>
        <strain evidence="1">ChiW7-2402</strain>
    </source>
</reference>
<comment type="caution">
    <text evidence="1">The sequence shown here is derived from an EMBL/GenBank/DDBJ whole genome shotgun (WGS) entry which is preliminary data.</text>
</comment>
<organism evidence="1 2">
    <name type="scientific">Candidatus Gallimonas intestinavium</name>
    <dbReference type="NCBI Taxonomy" id="2838603"/>
    <lineage>
        <taxon>Bacteria</taxon>
        <taxon>Bacillati</taxon>
        <taxon>Bacillota</taxon>
        <taxon>Clostridia</taxon>
        <taxon>Candidatus Gallimonas</taxon>
    </lineage>
</organism>